<dbReference type="InterPro" id="IPR038607">
    <property type="entry name" value="PhoD-like_sf"/>
</dbReference>
<protein>
    <submittedName>
        <fullName evidence="3">Alkaline phosphatase D family protein</fullName>
    </submittedName>
</protein>
<dbReference type="InterPro" id="IPR029052">
    <property type="entry name" value="Metallo-depent_PP-like"/>
</dbReference>
<comment type="caution">
    <text evidence="3">The sequence shown here is derived from an EMBL/GenBank/DDBJ whole genome shotgun (WGS) entry which is preliminary data.</text>
</comment>
<dbReference type="InterPro" id="IPR006311">
    <property type="entry name" value="TAT_signal"/>
</dbReference>
<sequence>MNKEPDMKASRRSFVKQSASLALVSATFPAWIPQPEKVKSAAYQAMGTRVGDVTPTTAILWTRLTAFEKRNTDGVVIPGRAQDYKGKSLPEVTVPVDQLEGACPGTSGWVRVRYGTNETLKRAQTTDWVRVSEETDCIHQFPLKGLKPATQYYFESESVVQKGDEPTRFRGRFETAPTENAPGNFRFCVMTCQGYPDRGHPDGHWIYPSMLALRPQFACLTGDLVYYDNDMPRAMNQRLARYHWERMFSLPRLVEFNRNVGTYWLKDDHDTLDNDSGPGARMGELRFVEGQQIFQQQAPLISNTTSYRTFRWGQDLQIWFTDGRDFRSPNNLPDGPDKTIWGAEQKAWFKKTVKESTATWKVLVSPTPLVGPDRVQKNDNHVNAGFRHEGDEIRNWLKENGNDNFFVICGDRHWQYHSVHPETGLHEFSIGAASDEHAGGTPGENKKYHRFHLEKGGFMSVELKREDRKSTIMFHHHDVFGKVVYQWKTERVV</sequence>
<feature type="domain" description="Phospholipase D N-terminal" evidence="2">
    <location>
        <begin position="47"/>
        <end position="174"/>
    </location>
</feature>
<accession>A0ABW0IF45</accession>
<proteinExistence type="predicted"/>
<keyword evidence="4" id="KW-1185">Reference proteome</keyword>
<dbReference type="RefSeq" id="WP_379847543.1">
    <property type="nucleotide sequence ID" value="NZ_JBHSMA010000005.1"/>
</dbReference>
<name>A0ABW0IF45_9BACT</name>
<feature type="domain" description="PhoD-like phosphatase metallophosphatase" evidence="1">
    <location>
        <begin position="187"/>
        <end position="443"/>
    </location>
</feature>
<dbReference type="PROSITE" id="PS51318">
    <property type="entry name" value="TAT"/>
    <property type="match status" value="1"/>
</dbReference>
<organism evidence="3 4">
    <name type="scientific">Larkinella bovis</name>
    <dbReference type="NCBI Taxonomy" id="683041"/>
    <lineage>
        <taxon>Bacteria</taxon>
        <taxon>Pseudomonadati</taxon>
        <taxon>Bacteroidota</taxon>
        <taxon>Cytophagia</taxon>
        <taxon>Cytophagales</taxon>
        <taxon>Spirosomataceae</taxon>
        <taxon>Larkinella</taxon>
    </lineage>
</organism>
<evidence type="ECO:0000313" key="3">
    <source>
        <dbReference type="EMBL" id="MFC5411077.1"/>
    </source>
</evidence>
<dbReference type="SUPFAM" id="SSF56300">
    <property type="entry name" value="Metallo-dependent phosphatases"/>
    <property type="match status" value="1"/>
</dbReference>
<evidence type="ECO:0000259" key="1">
    <source>
        <dbReference type="Pfam" id="PF09423"/>
    </source>
</evidence>
<dbReference type="Pfam" id="PF09423">
    <property type="entry name" value="PhoD"/>
    <property type="match status" value="1"/>
</dbReference>
<dbReference type="Proteomes" id="UP001596106">
    <property type="component" value="Unassembled WGS sequence"/>
</dbReference>
<dbReference type="PANTHER" id="PTHR43606">
    <property type="entry name" value="PHOSPHATASE, PUTATIVE (AFU_ORTHOLOGUE AFUA_6G08710)-RELATED"/>
    <property type="match status" value="1"/>
</dbReference>
<dbReference type="Gene3D" id="2.60.40.380">
    <property type="entry name" value="Purple acid phosphatase-like, N-terminal"/>
    <property type="match status" value="1"/>
</dbReference>
<gene>
    <name evidence="3" type="ORF">ACFPMF_17280</name>
</gene>
<evidence type="ECO:0000259" key="2">
    <source>
        <dbReference type="Pfam" id="PF16655"/>
    </source>
</evidence>
<dbReference type="InterPro" id="IPR032093">
    <property type="entry name" value="PhoD_N"/>
</dbReference>
<dbReference type="InterPro" id="IPR052900">
    <property type="entry name" value="Phospholipid_Metab_Enz"/>
</dbReference>
<reference evidence="4" key="1">
    <citation type="journal article" date="2019" name="Int. J. Syst. Evol. Microbiol.">
        <title>The Global Catalogue of Microorganisms (GCM) 10K type strain sequencing project: providing services to taxonomists for standard genome sequencing and annotation.</title>
        <authorList>
            <consortium name="The Broad Institute Genomics Platform"/>
            <consortium name="The Broad Institute Genome Sequencing Center for Infectious Disease"/>
            <person name="Wu L."/>
            <person name="Ma J."/>
        </authorList>
    </citation>
    <scope>NUCLEOTIDE SEQUENCE [LARGE SCALE GENOMIC DNA]</scope>
    <source>
        <strain evidence="4">CCUG 55250</strain>
    </source>
</reference>
<dbReference type="Pfam" id="PF16655">
    <property type="entry name" value="PhoD_N"/>
    <property type="match status" value="1"/>
</dbReference>
<evidence type="ECO:0000313" key="4">
    <source>
        <dbReference type="Proteomes" id="UP001596106"/>
    </source>
</evidence>
<dbReference type="InterPro" id="IPR018946">
    <property type="entry name" value="PhoD-like_MPP"/>
</dbReference>
<dbReference type="PANTHER" id="PTHR43606:SF1">
    <property type="entry name" value="PHOD-LIKE PHOSPHATASE METALLOPHOSPHATASE DOMAIN-CONTAINING PROTEIN"/>
    <property type="match status" value="1"/>
</dbReference>
<dbReference type="Gene3D" id="3.60.21.70">
    <property type="entry name" value="PhoD-like phosphatase"/>
    <property type="match status" value="1"/>
</dbReference>
<dbReference type="EMBL" id="JBHSMA010000005">
    <property type="protein sequence ID" value="MFC5411077.1"/>
    <property type="molecule type" value="Genomic_DNA"/>
</dbReference>